<name>A0A1Q5P7Y4_9BACI</name>
<dbReference type="AlphaFoldDB" id="A0A1Q5P7Y4"/>
<sequence>MRHYDRWPPWLRRCRCIACGIIIPLCCFQGLRTLFFPTTMDVILLALLILLAAALHLEWI</sequence>
<reference evidence="2 3" key="1">
    <citation type="submission" date="2016-12" db="EMBL/GenBank/DDBJ databases">
        <title>Domibacillus sp. SAOS 44 whole genome sequencing.</title>
        <authorList>
            <person name="Verma A."/>
            <person name="Krishnamurthi S."/>
        </authorList>
    </citation>
    <scope>NUCLEOTIDE SEQUENCE [LARGE SCALE GENOMIC DNA]</scope>
    <source>
        <strain evidence="2 3">SAOS 44</strain>
    </source>
</reference>
<keyword evidence="1" id="KW-1133">Transmembrane helix</keyword>
<accession>A0A1Q5P7Y4</accession>
<evidence type="ECO:0000313" key="2">
    <source>
        <dbReference type="EMBL" id="OKL38385.1"/>
    </source>
</evidence>
<dbReference type="EMBL" id="MRWQ01000001">
    <property type="protein sequence ID" value="OKL38385.1"/>
    <property type="molecule type" value="Genomic_DNA"/>
</dbReference>
<feature type="transmembrane region" description="Helical" evidence="1">
    <location>
        <begin position="16"/>
        <end position="36"/>
    </location>
</feature>
<keyword evidence="1" id="KW-0472">Membrane</keyword>
<dbReference type="Proteomes" id="UP000186524">
    <property type="component" value="Unassembled WGS sequence"/>
</dbReference>
<gene>
    <name evidence="2" type="ORF">BLL40_02210</name>
</gene>
<dbReference type="STRING" id="1714354.BLL40_02210"/>
<protein>
    <submittedName>
        <fullName evidence="2">Uncharacterized protein</fullName>
    </submittedName>
</protein>
<organism evidence="2 3">
    <name type="scientific">Domibacillus mangrovi</name>
    <dbReference type="NCBI Taxonomy" id="1714354"/>
    <lineage>
        <taxon>Bacteria</taxon>
        <taxon>Bacillati</taxon>
        <taxon>Bacillota</taxon>
        <taxon>Bacilli</taxon>
        <taxon>Bacillales</taxon>
        <taxon>Bacillaceae</taxon>
        <taxon>Domibacillus</taxon>
    </lineage>
</organism>
<evidence type="ECO:0000256" key="1">
    <source>
        <dbReference type="SAM" id="Phobius"/>
    </source>
</evidence>
<keyword evidence="1" id="KW-0812">Transmembrane</keyword>
<feature type="transmembrane region" description="Helical" evidence="1">
    <location>
        <begin position="42"/>
        <end position="59"/>
    </location>
</feature>
<keyword evidence="3" id="KW-1185">Reference proteome</keyword>
<evidence type="ECO:0000313" key="3">
    <source>
        <dbReference type="Proteomes" id="UP000186524"/>
    </source>
</evidence>
<comment type="caution">
    <text evidence="2">The sequence shown here is derived from an EMBL/GenBank/DDBJ whole genome shotgun (WGS) entry which is preliminary data.</text>
</comment>
<proteinExistence type="predicted"/>